<dbReference type="Gene3D" id="1.10.10.10">
    <property type="entry name" value="Winged helix-like DNA-binding domain superfamily/Winged helix DNA-binding domain"/>
    <property type="match status" value="1"/>
</dbReference>
<gene>
    <name evidence="7" type="ORF">FH972_018188</name>
</gene>
<name>A0A5N6RMP8_9ROSI</name>
<evidence type="ECO:0000313" key="8">
    <source>
        <dbReference type="Proteomes" id="UP000327013"/>
    </source>
</evidence>
<feature type="domain" description="O-methyltransferase C-terminal" evidence="5">
    <location>
        <begin position="142"/>
        <end position="347"/>
    </location>
</feature>
<evidence type="ECO:0000256" key="3">
    <source>
        <dbReference type="ARBA" id="ARBA00022691"/>
    </source>
</evidence>
<dbReference type="Gene3D" id="3.40.50.150">
    <property type="entry name" value="Vaccinia Virus protein VP39"/>
    <property type="match status" value="1"/>
</dbReference>
<dbReference type="InterPro" id="IPR001077">
    <property type="entry name" value="COMT_C"/>
</dbReference>
<evidence type="ECO:0000256" key="1">
    <source>
        <dbReference type="ARBA" id="ARBA00022603"/>
    </source>
</evidence>
<evidence type="ECO:0008006" key="9">
    <source>
        <dbReference type="Google" id="ProtNLM"/>
    </source>
</evidence>
<protein>
    <recommendedName>
        <fullName evidence="9">O-methyltransferase domain-containing protein</fullName>
    </recommendedName>
</protein>
<feature type="domain" description="O-methyltransferase dimerisation" evidence="6">
    <location>
        <begin position="27"/>
        <end position="119"/>
    </location>
</feature>
<dbReference type="Pfam" id="PF08100">
    <property type="entry name" value="Dimerisation"/>
    <property type="match status" value="1"/>
</dbReference>
<dbReference type="Pfam" id="PF00891">
    <property type="entry name" value="Methyltransf_2"/>
    <property type="match status" value="1"/>
</dbReference>
<evidence type="ECO:0000256" key="2">
    <source>
        <dbReference type="ARBA" id="ARBA00022679"/>
    </source>
</evidence>
<proteinExistence type="predicted"/>
<dbReference type="SUPFAM" id="SSF53335">
    <property type="entry name" value="S-adenosyl-L-methionine-dependent methyltransferases"/>
    <property type="match status" value="1"/>
</dbReference>
<dbReference type="SUPFAM" id="SSF46785">
    <property type="entry name" value="Winged helix' DNA-binding domain"/>
    <property type="match status" value="1"/>
</dbReference>
<dbReference type="EMBL" id="CM017327">
    <property type="protein sequence ID" value="KAE8100273.1"/>
    <property type="molecule type" value="Genomic_DNA"/>
</dbReference>
<dbReference type="GO" id="GO:0008171">
    <property type="term" value="F:O-methyltransferase activity"/>
    <property type="evidence" value="ECO:0007669"/>
    <property type="project" value="InterPro"/>
</dbReference>
<evidence type="ECO:0000313" key="7">
    <source>
        <dbReference type="EMBL" id="KAE8100273.1"/>
    </source>
</evidence>
<feature type="active site" description="Proton acceptor" evidence="4">
    <location>
        <position position="272"/>
    </location>
</feature>
<dbReference type="InterPro" id="IPR016461">
    <property type="entry name" value="COMT-like"/>
</dbReference>
<dbReference type="InterPro" id="IPR012967">
    <property type="entry name" value="COMT_dimerisation"/>
</dbReference>
<evidence type="ECO:0000256" key="4">
    <source>
        <dbReference type="PIRSR" id="PIRSR005739-1"/>
    </source>
</evidence>
<keyword evidence="1" id="KW-0489">Methyltransferase</keyword>
<evidence type="ECO:0000259" key="6">
    <source>
        <dbReference type="Pfam" id="PF08100"/>
    </source>
</evidence>
<organism evidence="7 8">
    <name type="scientific">Carpinus fangiana</name>
    <dbReference type="NCBI Taxonomy" id="176857"/>
    <lineage>
        <taxon>Eukaryota</taxon>
        <taxon>Viridiplantae</taxon>
        <taxon>Streptophyta</taxon>
        <taxon>Embryophyta</taxon>
        <taxon>Tracheophyta</taxon>
        <taxon>Spermatophyta</taxon>
        <taxon>Magnoliopsida</taxon>
        <taxon>eudicotyledons</taxon>
        <taxon>Gunneridae</taxon>
        <taxon>Pentapetalae</taxon>
        <taxon>rosids</taxon>
        <taxon>fabids</taxon>
        <taxon>Fagales</taxon>
        <taxon>Betulaceae</taxon>
        <taxon>Carpinus</taxon>
    </lineage>
</organism>
<dbReference type="PANTHER" id="PTHR11746">
    <property type="entry name" value="O-METHYLTRANSFERASE"/>
    <property type="match status" value="1"/>
</dbReference>
<reference evidence="7 8" key="1">
    <citation type="submission" date="2019-06" db="EMBL/GenBank/DDBJ databases">
        <title>A chromosomal-level reference genome of Carpinus fangiana (Coryloideae, Betulaceae).</title>
        <authorList>
            <person name="Yang X."/>
            <person name="Wang Z."/>
            <person name="Zhang L."/>
            <person name="Hao G."/>
            <person name="Liu J."/>
            <person name="Yang Y."/>
        </authorList>
    </citation>
    <scope>NUCLEOTIDE SEQUENCE [LARGE SCALE GENOMIC DNA]</scope>
    <source>
        <strain evidence="7">Cfa_2016G</strain>
        <tissue evidence="7">Leaf</tissue>
    </source>
</reference>
<keyword evidence="8" id="KW-1185">Reference proteome</keyword>
<dbReference type="PROSITE" id="PS51683">
    <property type="entry name" value="SAM_OMT_II"/>
    <property type="match status" value="1"/>
</dbReference>
<sequence>MGSVENQLGKLSISKEEEDAACLYAIHLSTSFTFHMVLKAAIELDLFEIIAREGPGAHLSPSQITSHLPTKNPEAPYLLDRMLRLLTTYSLFTCSVRTAEDGSVQRLYGISPVGKFYVRNEDGYSLGSVPLFSLYRPTAEVWFHIKDAILDEGINLFEKVNGKTLFEFMETDPNMNKLFSEAMVSHSGIALKKVLETYKGFEGVSVLVDVAGGFGATLNMIISKYPSIKGINFDLPQVIKQAPSYSGIEHVEGDMFESVPSGDAIVLKCTCHDWSDEHCIKLLKNCHKALPENGKVIIVDYLMPEVPESSIAAKHVSVYDIGMVFNLGGKERTEKEFEFLSKSSGFSGFKVACRAYNALGVIELYK</sequence>
<dbReference type="PIRSF" id="PIRSF005739">
    <property type="entry name" value="O-mtase"/>
    <property type="match status" value="1"/>
</dbReference>
<evidence type="ECO:0000259" key="5">
    <source>
        <dbReference type="Pfam" id="PF00891"/>
    </source>
</evidence>
<dbReference type="OrthoDB" id="1606438at2759"/>
<dbReference type="InterPro" id="IPR029063">
    <property type="entry name" value="SAM-dependent_MTases_sf"/>
</dbReference>
<dbReference type="GO" id="GO:0046983">
    <property type="term" value="F:protein dimerization activity"/>
    <property type="evidence" value="ECO:0007669"/>
    <property type="project" value="InterPro"/>
</dbReference>
<dbReference type="AlphaFoldDB" id="A0A5N6RMP8"/>
<accession>A0A5N6RMP8</accession>
<dbReference type="InterPro" id="IPR036390">
    <property type="entry name" value="WH_DNA-bd_sf"/>
</dbReference>
<dbReference type="Proteomes" id="UP000327013">
    <property type="component" value="Chromosome 7"/>
</dbReference>
<dbReference type="GO" id="GO:0032259">
    <property type="term" value="P:methylation"/>
    <property type="evidence" value="ECO:0007669"/>
    <property type="project" value="UniProtKB-KW"/>
</dbReference>
<keyword evidence="2" id="KW-0808">Transferase</keyword>
<keyword evidence="3" id="KW-0949">S-adenosyl-L-methionine</keyword>
<dbReference type="InterPro" id="IPR036388">
    <property type="entry name" value="WH-like_DNA-bd_sf"/>
</dbReference>
<dbReference type="FunFam" id="1.10.10.10:FF:000357">
    <property type="entry name" value="Caffeic acid 3-O-methyltransferase"/>
    <property type="match status" value="1"/>
</dbReference>